<dbReference type="Pfam" id="PF08281">
    <property type="entry name" value="Sigma70_r4_2"/>
    <property type="match status" value="1"/>
</dbReference>
<dbReference type="InterPro" id="IPR007627">
    <property type="entry name" value="RNA_pol_sigma70_r2"/>
</dbReference>
<keyword evidence="10" id="KW-1185">Reference proteome</keyword>
<evidence type="ECO:0000256" key="1">
    <source>
        <dbReference type="ARBA" id="ARBA00010641"/>
    </source>
</evidence>
<evidence type="ECO:0000259" key="7">
    <source>
        <dbReference type="Pfam" id="PF04542"/>
    </source>
</evidence>
<dbReference type="InterPro" id="IPR013249">
    <property type="entry name" value="RNA_pol_sigma70_r4_t2"/>
</dbReference>
<evidence type="ECO:0000313" key="9">
    <source>
        <dbReference type="EMBL" id="ADD39946.1"/>
    </source>
</evidence>
<proteinExistence type="inferred from homology"/>
<keyword evidence="5" id="KW-0804">Transcription</keyword>
<feature type="region of interest" description="Disordered" evidence="6">
    <location>
        <begin position="85"/>
        <end position="106"/>
    </location>
</feature>
<feature type="domain" description="RNA polymerase sigma factor 70 region 4 type 2" evidence="8">
    <location>
        <begin position="120"/>
        <end position="170"/>
    </location>
</feature>
<dbReference type="HOGENOM" id="CLU_047691_22_1_11"/>
<keyword evidence="4" id="KW-0731">Sigma factor</keyword>
<evidence type="ECO:0000256" key="3">
    <source>
        <dbReference type="ARBA" id="ARBA00023015"/>
    </source>
</evidence>
<dbReference type="KEGG" id="sna:Snas_0227"/>
<dbReference type="GO" id="GO:0003677">
    <property type="term" value="F:DNA binding"/>
    <property type="evidence" value="ECO:0007669"/>
    <property type="project" value="InterPro"/>
</dbReference>
<dbReference type="InterPro" id="IPR036388">
    <property type="entry name" value="WH-like_DNA-bd_sf"/>
</dbReference>
<dbReference type="Gene3D" id="1.10.1740.10">
    <property type="match status" value="1"/>
</dbReference>
<comment type="similarity">
    <text evidence="1">Belongs to the sigma-70 factor family. ECF subfamily.</text>
</comment>
<dbReference type="AlphaFoldDB" id="D3Q1U8"/>
<evidence type="ECO:0000256" key="5">
    <source>
        <dbReference type="ARBA" id="ARBA00023163"/>
    </source>
</evidence>
<evidence type="ECO:0000256" key="2">
    <source>
        <dbReference type="ARBA" id="ARBA00011344"/>
    </source>
</evidence>
<dbReference type="PANTHER" id="PTHR30173:SF43">
    <property type="entry name" value="ECF RNA POLYMERASE SIGMA FACTOR SIGI-RELATED"/>
    <property type="match status" value="1"/>
</dbReference>
<comment type="subunit">
    <text evidence="2">Interacts transiently with the RNA polymerase catalytic core formed by RpoA, RpoB, RpoC and RpoZ (2 alpha, 1 beta, 1 beta' and 1 omega subunit) to form the RNA polymerase holoenzyme that can initiate transcription.</text>
</comment>
<dbReference type="NCBIfam" id="TIGR02937">
    <property type="entry name" value="sigma70-ECF"/>
    <property type="match status" value="1"/>
</dbReference>
<dbReference type="SUPFAM" id="SSF88946">
    <property type="entry name" value="Sigma2 domain of RNA polymerase sigma factors"/>
    <property type="match status" value="1"/>
</dbReference>
<name>D3Q1U8_STANL</name>
<dbReference type="SUPFAM" id="SSF54427">
    <property type="entry name" value="NTF2-like"/>
    <property type="match status" value="1"/>
</dbReference>
<dbReference type="STRING" id="446470.Snas_0227"/>
<dbReference type="EMBL" id="CP001778">
    <property type="protein sequence ID" value="ADD39946.1"/>
    <property type="molecule type" value="Genomic_DNA"/>
</dbReference>
<feature type="compositionally biased region" description="Basic and acidic residues" evidence="6">
    <location>
        <begin position="87"/>
        <end position="106"/>
    </location>
</feature>
<sequence>MVDELGEAARRFEENRARLRAVAYRMLGSLAEAEDAVQETWLRYSRADTAEVANLPGWLTTVTGRVCLNMLRARRTRREVSIDAVTDDGRRGADTELERHPATDADPEREAVMADSVGLALLVLLDTLSPGERLAFVLHDMFTVPFEEIAPLVDRSAAATRQLASRARRRVKGGAAVSRAELDRQRPVVDAFLTAVRGADLEALVALLDPSVTLRADRHVVPSARPITISGATTVAETAMAATGRARFTGLVLIDGAVGLLMAPGGRLRLVLRFGFDGERITGIDVVADPARLAELELAVVGD</sequence>
<evidence type="ECO:0000256" key="6">
    <source>
        <dbReference type="SAM" id="MobiDB-lite"/>
    </source>
</evidence>
<dbReference type="SUPFAM" id="SSF88659">
    <property type="entry name" value="Sigma3 and sigma4 domains of RNA polymerase sigma factors"/>
    <property type="match status" value="1"/>
</dbReference>
<evidence type="ECO:0000256" key="4">
    <source>
        <dbReference type="ARBA" id="ARBA00023082"/>
    </source>
</evidence>
<accession>D3Q1U8</accession>
<dbReference type="eggNOG" id="COG1595">
    <property type="taxonomic scope" value="Bacteria"/>
</dbReference>
<dbReference type="InterPro" id="IPR013325">
    <property type="entry name" value="RNA_pol_sigma_r2"/>
</dbReference>
<dbReference type="OrthoDB" id="3211555at2"/>
<keyword evidence="3" id="KW-0805">Transcription regulation</keyword>
<dbReference type="Gene3D" id="1.10.10.10">
    <property type="entry name" value="Winged helix-like DNA-binding domain superfamily/Winged helix DNA-binding domain"/>
    <property type="match status" value="1"/>
</dbReference>
<organism evidence="9 10">
    <name type="scientific">Stackebrandtia nassauensis (strain DSM 44728 / CIP 108903 / NRRL B-16338 / NBRC 102104 / LLR-40K-21)</name>
    <dbReference type="NCBI Taxonomy" id="446470"/>
    <lineage>
        <taxon>Bacteria</taxon>
        <taxon>Bacillati</taxon>
        <taxon>Actinomycetota</taxon>
        <taxon>Actinomycetes</taxon>
        <taxon>Glycomycetales</taxon>
        <taxon>Glycomycetaceae</taxon>
        <taxon>Stackebrandtia</taxon>
    </lineage>
</organism>
<dbReference type="PANTHER" id="PTHR30173">
    <property type="entry name" value="SIGMA 19 FACTOR"/>
    <property type="match status" value="1"/>
</dbReference>
<dbReference type="InterPro" id="IPR032710">
    <property type="entry name" value="NTF2-like_dom_sf"/>
</dbReference>
<dbReference type="InterPro" id="IPR014284">
    <property type="entry name" value="RNA_pol_sigma-70_dom"/>
</dbReference>
<reference evidence="9 10" key="1">
    <citation type="journal article" date="2009" name="Stand. Genomic Sci.">
        <title>Complete genome sequence of Stackebrandtia nassauensis type strain (LLR-40K-21).</title>
        <authorList>
            <person name="Munk C."/>
            <person name="Lapidus A."/>
            <person name="Copeland A."/>
            <person name="Jando M."/>
            <person name="Mayilraj S."/>
            <person name="Glavina Del Rio T."/>
            <person name="Nolan M."/>
            <person name="Chen F."/>
            <person name="Lucas S."/>
            <person name="Tice H."/>
            <person name="Cheng J.F."/>
            <person name="Han C."/>
            <person name="Detter J.C."/>
            <person name="Bruce D."/>
            <person name="Goodwin L."/>
            <person name="Chain P."/>
            <person name="Pitluck S."/>
            <person name="Goker M."/>
            <person name="Ovchinikova G."/>
            <person name="Pati A."/>
            <person name="Ivanova N."/>
            <person name="Mavromatis K."/>
            <person name="Chen A."/>
            <person name="Palaniappan K."/>
            <person name="Land M."/>
            <person name="Hauser L."/>
            <person name="Chang Y.J."/>
            <person name="Jeffries C.D."/>
            <person name="Bristow J."/>
            <person name="Eisen J.A."/>
            <person name="Markowitz V."/>
            <person name="Hugenholtz P."/>
            <person name="Kyrpides N.C."/>
            <person name="Klenk H.P."/>
        </authorList>
    </citation>
    <scope>NUCLEOTIDE SEQUENCE [LARGE SCALE GENOMIC DNA]</scope>
    <source>
        <strain evidence="10">DSM 44728 / CIP 108903 / NRRL B-16338 / NBRC 102104 / LLR-40K-21</strain>
    </source>
</reference>
<protein>
    <submittedName>
        <fullName evidence="9">RNA polymerase, sigma-24 subunit, ECF subfamily</fullName>
    </submittedName>
</protein>
<evidence type="ECO:0000313" key="10">
    <source>
        <dbReference type="Proteomes" id="UP000000844"/>
    </source>
</evidence>
<dbReference type="InterPro" id="IPR052704">
    <property type="entry name" value="ECF_Sigma-70_Domain"/>
</dbReference>
<evidence type="ECO:0000259" key="8">
    <source>
        <dbReference type="Pfam" id="PF08281"/>
    </source>
</evidence>
<dbReference type="RefSeq" id="WP_013015517.1">
    <property type="nucleotide sequence ID" value="NC_013947.1"/>
</dbReference>
<gene>
    <name evidence="9" type="ordered locus">Snas_0227</name>
</gene>
<dbReference type="Pfam" id="PF04542">
    <property type="entry name" value="Sigma70_r2"/>
    <property type="match status" value="1"/>
</dbReference>
<dbReference type="Proteomes" id="UP000000844">
    <property type="component" value="Chromosome"/>
</dbReference>
<dbReference type="InterPro" id="IPR013324">
    <property type="entry name" value="RNA_pol_sigma_r3/r4-like"/>
</dbReference>
<dbReference type="GO" id="GO:0006352">
    <property type="term" value="P:DNA-templated transcription initiation"/>
    <property type="evidence" value="ECO:0007669"/>
    <property type="project" value="InterPro"/>
</dbReference>
<dbReference type="GO" id="GO:0016987">
    <property type="term" value="F:sigma factor activity"/>
    <property type="evidence" value="ECO:0007669"/>
    <property type="project" value="UniProtKB-KW"/>
</dbReference>
<feature type="domain" description="RNA polymerase sigma-70 region 2" evidence="7">
    <location>
        <begin position="12"/>
        <end position="75"/>
    </location>
</feature>